<dbReference type="InterPro" id="IPR000120">
    <property type="entry name" value="Amidase"/>
</dbReference>
<dbReference type="NCBIfam" id="NF009119">
    <property type="entry name" value="PRK12470.1"/>
    <property type="match status" value="1"/>
</dbReference>
<evidence type="ECO:0000259" key="1">
    <source>
        <dbReference type="Pfam" id="PF01425"/>
    </source>
</evidence>
<dbReference type="InterPro" id="IPR036928">
    <property type="entry name" value="AS_sf"/>
</dbReference>
<feature type="domain" description="Amidase" evidence="1">
    <location>
        <begin position="27"/>
        <end position="443"/>
    </location>
</feature>
<organism evidence="2">
    <name type="scientific">freshwater metagenome</name>
    <dbReference type="NCBI Taxonomy" id="449393"/>
    <lineage>
        <taxon>unclassified sequences</taxon>
        <taxon>metagenomes</taxon>
        <taxon>ecological metagenomes</taxon>
    </lineage>
</organism>
<dbReference type="Gene3D" id="3.90.1300.10">
    <property type="entry name" value="Amidase signature (AS) domain"/>
    <property type="match status" value="1"/>
</dbReference>
<dbReference type="Pfam" id="PF01425">
    <property type="entry name" value="Amidase"/>
    <property type="match status" value="1"/>
</dbReference>
<protein>
    <submittedName>
        <fullName evidence="2">Unannotated protein</fullName>
    </submittedName>
</protein>
<dbReference type="PANTHER" id="PTHR11895">
    <property type="entry name" value="TRANSAMIDASE"/>
    <property type="match status" value="1"/>
</dbReference>
<dbReference type="PANTHER" id="PTHR11895:SF7">
    <property type="entry name" value="GLUTAMYL-TRNA(GLN) AMIDOTRANSFERASE SUBUNIT A, MITOCHONDRIAL"/>
    <property type="match status" value="1"/>
</dbReference>
<dbReference type="InterPro" id="IPR023631">
    <property type="entry name" value="Amidase_dom"/>
</dbReference>
<sequence>MEANDLAYAGAAEQSKMIASGDATAREVVEATLARIDRVNPVINAYRVVFADEALAEADKIDAAGAGGGSQPMRGVPVAIKDDTDVLGERTAWGSLATDPNPAPHDADVVTRLREAGAIVIGKTSVPELTIWPFTETLAFGATRNPWNIDYATGGSSGGSGAAAAAGLCGVAHGSDGAGSVRIPAAFNGLFGLKTQRERISLGPNHFDGWNGMTVYGPLSRNVADAALFLDATADGGPDGGYLAALGAPFRPLRIAISLAPPPGSLTKLGAEQRGAIDATAAALRELGHEVFDQEIDYPVAAFVSTVARYLRSVTDDVATLPHPERLEQRTTNMAKLGGLISDRRLAQARAAEPGVAAQINTIFESADVVLMPGTAAAPFKIGQLQGRGALWTLNAAAARVPWYGVWNAIGQPASSVPAGFDSNGLPLSVQFGAAPGDELNLLRIAAQLEQARPWAQARPPIDGLAQ</sequence>
<dbReference type="GO" id="GO:0003824">
    <property type="term" value="F:catalytic activity"/>
    <property type="evidence" value="ECO:0007669"/>
    <property type="project" value="InterPro"/>
</dbReference>
<evidence type="ECO:0000313" key="2">
    <source>
        <dbReference type="EMBL" id="CAB4346717.1"/>
    </source>
</evidence>
<dbReference type="AlphaFoldDB" id="A0A6J6A116"/>
<dbReference type="EMBL" id="CAESAO010000164">
    <property type="protein sequence ID" value="CAB4346717.1"/>
    <property type="molecule type" value="Genomic_DNA"/>
</dbReference>
<reference evidence="2" key="1">
    <citation type="submission" date="2020-05" db="EMBL/GenBank/DDBJ databases">
        <authorList>
            <person name="Chiriac C."/>
            <person name="Salcher M."/>
            <person name="Ghai R."/>
            <person name="Kavagutti S V."/>
        </authorList>
    </citation>
    <scope>NUCLEOTIDE SEQUENCE</scope>
</reference>
<name>A0A6J6A116_9ZZZZ</name>
<accession>A0A6J6A116</accession>
<gene>
    <name evidence="2" type="ORF">UFOPK3522_01455</name>
</gene>
<dbReference type="SUPFAM" id="SSF75304">
    <property type="entry name" value="Amidase signature (AS) enzymes"/>
    <property type="match status" value="1"/>
</dbReference>
<proteinExistence type="predicted"/>